<comment type="caution">
    <text evidence="2">The sequence shown here is derived from an EMBL/GenBank/DDBJ whole genome shotgun (WGS) entry which is preliminary data.</text>
</comment>
<evidence type="ECO:0000313" key="3">
    <source>
        <dbReference type="Proteomes" id="UP000321567"/>
    </source>
</evidence>
<dbReference type="AlphaFoldDB" id="A0A512H366"/>
<keyword evidence="3" id="KW-1185">Reference proteome</keyword>
<dbReference type="Proteomes" id="UP000321567">
    <property type="component" value="Unassembled WGS sequence"/>
</dbReference>
<organism evidence="2 3">
    <name type="scientific">Pararhodospirillum oryzae</name>
    <dbReference type="NCBI Taxonomy" id="478448"/>
    <lineage>
        <taxon>Bacteria</taxon>
        <taxon>Pseudomonadati</taxon>
        <taxon>Pseudomonadota</taxon>
        <taxon>Alphaproteobacteria</taxon>
        <taxon>Rhodospirillales</taxon>
        <taxon>Rhodospirillaceae</taxon>
        <taxon>Pararhodospirillum</taxon>
    </lineage>
</organism>
<evidence type="ECO:0000256" key="1">
    <source>
        <dbReference type="SAM" id="MobiDB-lite"/>
    </source>
</evidence>
<sequence length="98" mass="9444">MAAEGKASGIPPGGVAMGGVGPGKASAGGVAAEEGKGSVIGGRSLDWFLGGGLAGRAAAAPGGKKTPNPRQGTTFRLKLQVRVRIEHTPGGGAERAPS</sequence>
<feature type="compositionally biased region" description="Low complexity" evidence="1">
    <location>
        <begin position="23"/>
        <end position="32"/>
    </location>
</feature>
<name>A0A512H366_9PROT</name>
<protein>
    <submittedName>
        <fullName evidence="2">Uncharacterized protein</fullName>
    </submittedName>
</protein>
<feature type="compositionally biased region" description="Gly residues" evidence="1">
    <location>
        <begin position="11"/>
        <end position="22"/>
    </location>
</feature>
<reference evidence="2 3" key="1">
    <citation type="submission" date="2019-07" db="EMBL/GenBank/DDBJ databases">
        <title>Whole genome shotgun sequence of Rhodospirillum oryzae NBRC 107573.</title>
        <authorList>
            <person name="Hosoyama A."/>
            <person name="Uohara A."/>
            <person name="Ohji S."/>
            <person name="Ichikawa N."/>
        </authorList>
    </citation>
    <scope>NUCLEOTIDE SEQUENCE [LARGE SCALE GENOMIC DNA]</scope>
    <source>
        <strain evidence="2 3">NBRC 107573</strain>
    </source>
</reference>
<gene>
    <name evidence="2" type="ORF">ROR02_00040</name>
</gene>
<accession>A0A512H366</accession>
<feature type="region of interest" description="Disordered" evidence="1">
    <location>
        <begin position="1"/>
        <end position="36"/>
    </location>
</feature>
<evidence type="ECO:0000313" key="2">
    <source>
        <dbReference type="EMBL" id="GEO79873.1"/>
    </source>
</evidence>
<dbReference type="EMBL" id="BJZO01000001">
    <property type="protein sequence ID" value="GEO79873.1"/>
    <property type="molecule type" value="Genomic_DNA"/>
</dbReference>
<proteinExistence type="predicted"/>